<dbReference type="InterPro" id="IPR000026">
    <property type="entry name" value="N1-like"/>
</dbReference>
<dbReference type="PROSITE" id="PS51257">
    <property type="entry name" value="PROKAR_LIPOPROTEIN"/>
    <property type="match status" value="1"/>
</dbReference>
<feature type="compositionally biased region" description="Polar residues" evidence="7">
    <location>
        <begin position="50"/>
        <end position="61"/>
    </location>
</feature>
<dbReference type="Gene3D" id="3.10.450.30">
    <property type="entry name" value="Microbial ribonucleases"/>
    <property type="match status" value="1"/>
</dbReference>
<gene>
    <name evidence="9" type="ORF">RVY80_09560</name>
</gene>
<keyword evidence="4" id="KW-0964">Secreted</keyword>
<dbReference type="EMBL" id="JAWJZB010000011">
    <property type="protein sequence ID" value="MDV5089066.1"/>
    <property type="molecule type" value="Genomic_DNA"/>
</dbReference>
<comment type="subcellular location">
    <subcellularLocation>
        <location evidence="1">Secreted</location>
    </subcellularLocation>
</comment>
<evidence type="ECO:0000256" key="8">
    <source>
        <dbReference type="SAM" id="SignalP"/>
    </source>
</evidence>
<evidence type="ECO:0000256" key="3">
    <source>
        <dbReference type="ARBA" id="ARBA00022214"/>
    </source>
</evidence>
<dbReference type="RefSeq" id="WP_317330436.1">
    <property type="nucleotide sequence ID" value="NZ_JAWJZA010000026.1"/>
</dbReference>
<evidence type="ECO:0000313" key="9">
    <source>
        <dbReference type="EMBL" id="MDV5089066.1"/>
    </source>
</evidence>
<dbReference type="Proteomes" id="UP001272515">
    <property type="component" value="Unassembled WGS sequence"/>
</dbReference>
<sequence length="169" mass="18648">MKRIIALLSVMVFAIALLVGCGSNKNTATQANNQASASQTATQSNKGDASKSSTNVEVQENGTYTDKDHVAAYVHKFNKLPSNFITKKQAEQLGWKDKGTLDKVAPGKSIGGDRFGNYEKAVPDKQGRSWKEADIDYVKGNRGAKRIVFSNDGLIYYTDDHYKTFKQLY</sequence>
<feature type="signal peptide" evidence="8">
    <location>
        <begin position="1"/>
        <end position="21"/>
    </location>
</feature>
<keyword evidence="5" id="KW-0540">Nuclease</keyword>
<evidence type="ECO:0000256" key="2">
    <source>
        <dbReference type="ARBA" id="ARBA00009006"/>
    </source>
</evidence>
<keyword evidence="8" id="KW-0732">Signal</keyword>
<evidence type="ECO:0000256" key="6">
    <source>
        <dbReference type="ARBA" id="ARBA00022801"/>
    </source>
</evidence>
<protein>
    <recommendedName>
        <fullName evidence="3">Ribonuclease</fullName>
    </recommendedName>
</protein>
<name>A0ABU3ZAX1_9FIRM</name>
<reference evidence="9 10" key="1">
    <citation type="submission" date="2023-10" db="EMBL/GenBank/DDBJ databases">
        <title>Veillonella sp. nov., isolated from a pig farm feces dump.</title>
        <authorList>
            <person name="Chang Y.-H."/>
        </authorList>
    </citation>
    <scope>NUCLEOTIDE SEQUENCE [LARGE SCALE GENOMIC DNA]</scope>
    <source>
        <strain evidence="9 10">YH-vei2233</strain>
    </source>
</reference>
<proteinExistence type="inferred from homology"/>
<comment type="similarity">
    <text evidence="2">Belongs to the ribonuclease N1/T1 family.</text>
</comment>
<organism evidence="9 10">
    <name type="scientific">Veillonella absiana</name>
    <dbReference type="NCBI Taxonomy" id="3079305"/>
    <lineage>
        <taxon>Bacteria</taxon>
        <taxon>Bacillati</taxon>
        <taxon>Bacillota</taxon>
        <taxon>Negativicutes</taxon>
        <taxon>Veillonellales</taxon>
        <taxon>Veillonellaceae</taxon>
        <taxon>Veillonella</taxon>
    </lineage>
</organism>
<feature type="region of interest" description="Disordered" evidence="7">
    <location>
        <begin position="32"/>
        <end position="61"/>
    </location>
</feature>
<keyword evidence="10" id="KW-1185">Reference proteome</keyword>
<dbReference type="InterPro" id="IPR016191">
    <property type="entry name" value="Ribonuclease/ribotoxin"/>
</dbReference>
<comment type="caution">
    <text evidence="9">The sequence shown here is derived from an EMBL/GenBank/DDBJ whole genome shotgun (WGS) entry which is preliminary data.</text>
</comment>
<evidence type="ECO:0000256" key="4">
    <source>
        <dbReference type="ARBA" id="ARBA00022525"/>
    </source>
</evidence>
<evidence type="ECO:0000256" key="1">
    <source>
        <dbReference type="ARBA" id="ARBA00004613"/>
    </source>
</evidence>
<dbReference type="SUPFAM" id="SSF53933">
    <property type="entry name" value="Microbial ribonucleases"/>
    <property type="match status" value="1"/>
</dbReference>
<feature type="compositionally biased region" description="Low complexity" evidence="7">
    <location>
        <begin position="32"/>
        <end position="46"/>
    </location>
</feature>
<evidence type="ECO:0000256" key="7">
    <source>
        <dbReference type="SAM" id="MobiDB-lite"/>
    </source>
</evidence>
<evidence type="ECO:0000256" key="5">
    <source>
        <dbReference type="ARBA" id="ARBA00022722"/>
    </source>
</evidence>
<accession>A0ABU3ZAX1</accession>
<dbReference type="InterPro" id="IPR001887">
    <property type="entry name" value="Barnase"/>
</dbReference>
<dbReference type="Pfam" id="PF00545">
    <property type="entry name" value="Ribonuclease"/>
    <property type="match status" value="1"/>
</dbReference>
<feature type="chain" id="PRO_5047022893" description="Ribonuclease" evidence="8">
    <location>
        <begin position="22"/>
        <end position="169"/>
    </location>
</feature>
<dbReference type="PRINTS" id="PR00117">
    <property type="entry name" value="BARNASE"/>
</dbReference>
<evidence type="ECO:0000313" key="10">
    <source>
        <dbReference type="Proteomes" id="UP001272515"/>
    </source>
</evidence>
<keyword evidence="6" id="KW-0378">Hydrolase</keyword>